<dbReference type="EMBL" id="JACGWN010000001">
    <property type="protein sequence ID" value="KAL0462126.1"/>
    <property type="molecule type" value="Genomic_DNA"/>
</dbReference>
<reference evidence="2" key="2">
    <citation type="journal article" date="2024" name="Plant">
        <title>Genomic evolution and insights into agronomic trait innovations of Sesamum species.</title>
        <authorList>
            <person name="Miao H."/>
            <person name="Wang L."/>
            <person name="Qu L."/>
            <person name="Liu H."/>
            <person name="Sun Y."/>
            <person name="Le M."/>
            <person name="Wang Q."/>
            <person name="Wei S."/>
            <person name="Zheng Y."/>
            <person name="Lin W."/>
            <person name="Duan Y."/>
            <person name="Cao H."/>
            <person name="Xiong S."/>
            <person name="Wang X."/>
            <person name="Wei L."/>
            <person name="Li C."/>
            <person name="Ma Q."/>
            <person name="Ju M."/>
            <person name="Zhao R."/>
            <person name="Li G."/>
            <person name="Mu C."/>
            <person name="Tian Q."/>
            <person name="Mei H."/>
            <person name="Zhang T."/>
            <person name="Gao T."/>
            <person name="Zhang H."/>
        </authorList>
    </citation>
    <scope>NUCLEOTIDE SEQUENCE</scope>
    <source>
        <strain evidence="2">KEN1</strain>
    </source>
</reference>
<accession>A0AAW2Y8Z2</accession>
<protein>
    <submittedName>
        <fullName evidence="2">Uncharacterized protein</fullName>
    </submittedName>
</protein>
<gene>
    <name evidence="2" type="ORF">Slati_0100200</name>
</gene>
<evidence type="ECO:0000313" key="2">
    <source>
        <dbReference type="EMBL" id="KAL0462126.1"/>
    </source>
</evidence>
<name>A0AAW2Y8Z2_9LAMI</name>
<dbReference type="AlphaFoldDB" id="A0AAW2Y8Z2"/>
<reference evidence="2" key="1">
    <citation type="submission" date="2020-06" db="EMBL/GenBank/DDBJ databases">
        <authorList>
            <person name="Li T."/>
            <person name="Hu X."/>
            <person name="Zhang T."/>
            <person name="Song X."/>
            <person name="Zhang H."/>
            <person name="Dai N."/>
            <person name="Sheng W."/>
            <person name="Hou X."/>
            <person name="Wei L."/>
        </authorList>
    </citation>
    <scope>NUCLEOTIDE SEQUENCE</scope>
    <source>
        <strain evidence="2">KEN1</strain>
        <tissue evidence="2">Leaf</tissue>
    </source>
</reference>
<evidence type="ECO:0000256" key="1">
    <source>
        <dbReference type="SAM" id="MobiDB-lite"/>
    </source>
</evidence>
<organism evidence="2">
    <name type="scientific">Sesamum latifolium</name>
    <dbReference type="NCBI Taxonomy" id="2727402"/>
    <lineage>
        <taxon>Eukaryota</taxon>
        <taxon>Viridiplantae</taxon>
        <taxon>Streptophyta</taxon>
        <taxon>Embryophyta</taxon>
        <taxon>Tracheophyta</taxon>
        <taxon>Spermatophyta</taxon>
        <taxon>Magnoliopsida</taxon>
        <taxon>eudicotyledons</taxon>
        <taxon>Gunneridae</taxon>
        <taxon>Pentapetalae</taxon>
        <taxon>asterids</taxon>
        <taxon>lamiids</taxon>
        <taxon>Lamiales</taxon>
        <taxon>Pedaliaceae</taxon>
        <taxon>Sesamum</taxon>
    </lineage>
</organism>
<proteinExistence type="predicted"/>
<feature type="region of interest" description="Disordered" evidence="1">
    <location>
        <begin position="1"/>
        <end position="32"/>
    </location>
</feature>
<feature type="compositionally biased region" description="Basic and acidic residues" evidence="1">
    <location>
        <begin position="13"/>
        <end position="29"/>
    </location>
</feature>
<sequence>MDEASKGAPPNKRGKDVKPEEEPEGERGTSSKVQLAKELLNIELVSGDPEKTTRIGSQMDDATRKEVVQCLQRNADIFCMDPS</sequence>
<comment type="caution">
    <text evidence="2">The sequence shown here is derived from an EMBL/GenBank/DDBJ whole genome shotgun (WGS) entry which is preliminary data.</text>
</comment>